<evidence type="ECO:0000313" key="5">
    <source>
        <dbReference type="EMBL" id="TET09532.1"/>
    </source>
</evidence>
<dbReference type="InterPro" id="IPR059101">
    <property type="entry name" value="NFACT-R_2"/>
</dbReference>
<keyword evidence="1" id="KW-0547">Nucleotide-binding</keyword>
<dbReference type="Gene3D" id="3.40.50.620">
    <property type="entry name" value="HUPs"/>
    <property type="match status" value="1"/>
</dbReference>
<protein>
    <submittedName>
        <fullName evidence="5">DUF814 domain-containing protein</fullName>
    </submittedName>
</protein>
<name>A0A523RUQ5_UNCAE</name>
<keyword evidence="2" id="KW-0067">ATP-binding</keyword>
<organism evidence="5 6">
    <name type="scientific">Aerophobetes bacterium</name>
    <dbReference type="NCBI Taxonomy" id="2030807"/>
    <lineage>
        <taxon>Bacteria</taxon>
        <taxon>Candidatus Aerophobota</taxon>
    </lineage>
</organism>
<feature type="domain" description="Thil AANH" evidence="3">
    <location>
        <begin position="2"/>
        <end position="138"/>
    </location>
</feature>
<evidence type="ECO:0000256" key="1">
    <source>
        <dbReference type="ARBA" id="ARBA00022741"/>
    </source>
</evidence>
<evidence type="ECO:0000256" key="2">
    <source>
        <dbReference type="ARBA" id="ARBA00022840"/>
    </source>
</evidence>
<evidence type="ECO:0000313" key="6">
    <source>
        <dbReference type="Proteomes" id="UP000316360"/>
    </source>
</evidence>
<dbReference type="PANTHER" id="PTHR11933">
    <property type="entry name" value="TRNA 5-METHYLAMINOMETHYL-2-THIOURIDYLATE -METHYLTRANSFERASE"/>
    <property type="match status" value="1"/>
</dbReference>
<reference evidence="5 6" key="1">
    <citation type="submission" date="2019-03" db="EMBL/GenBank/DDBJ databases">
        <title>Metabolic potential of uncultured bacteria and archaea associated with petroleum seepage in deep-sea sediments.</title>
        <authorList>
            <person name="Dong X."/>
            <person name="Hubert C."/>
        </authorList>
    </citation>
    <scope>NUCLEOTIDE SEQUENCE [LARGE SCALE GENOMIC DNA]</scope>
    <source>
        <strain evidence="5">E44_bin7</strain>
    </source>
</reference>
<dbReference type="Pfam" id="PF02568">
    <property type="entry name" value="ThiI"/>
    <property type="match status" value="1"/>
</dbReference>
<evidence type="ECO:0000259" key="3">
    <source>
        <dbReference type="Pfam" id="PF02568"/>
    </source>
</evidence>
<dbReference type="InterPro" id="IPR014729">
    <property type="entry name" value="Rossmann-like_a/b/a_fold"/>
</dbReference>
<sequence length="325" mass="35975">MRALSLFSGGLDSSLAVKLIQKQGIEVEGICFTSPFFSSEKAKKAAQNLKIYLHTLDIGKDLLSLLRSPPHGFGKGANPCIDCHALMVKKAGNLMQKIGASFLISGEVLGERPKSQNRWALDIVEKESGWGGYLLRPLTAKNLAPTSPEREGWVKREELLGIKGRSRQAQLKMAKLLGIREFPTPAGGCLLTDPIFSRRIKDLLVRGKLNLNETELLKVGRHFRLGDRVKLIVGRNEEENRKILQLALAGDVCLQASDYAGPVGLLKEEEDEMLLIAASIIIRYSDAPSSGGKVEYFKLSERKKEYLEVIPIEDEKLETLRIGGR</sequence>
<dbReference type="Pfam" id="PF18297">
    <property type="entry name" value="NFACT-R_2"/>
    <property type="match status" value="1"/>
</dbReference>
<dbReference type="GO" id="GO:0004810">
    <property type="term" value="F:CCA tRNA nucleotidyltransferase activity"/>
    <property type="evidence" value="ECO:0007669"/>
    <property type="project" value="InterPro"/>
</dbReference>
<gene>
    <name evidence="5" type="ORF">E3J84_05045</name>
</gene>
<evidence type="ECO:0000259" key="4">
    <source>
        <dbReference type="Pfam" id="PF18297"/>
    </source>
</evidence>
<dbReference type="EMBL" id="SOKJ01000285">
    <property type="protein sequence ID" value="TET09532.1"/>
    <property type="molecule type" value="Genomic_DNA"/>
</dbReference>
<comment type="caution">
    <text evidence="5">The sequence shown here is derived from an EMBL/GenBank/DDBJ whole genome shotgun (WGS) entry which is preliminary data.</text>
</comment>
<dbReference type="SUPFAM" id="SSF52402">
    <property type="entry name" value="Adenine nucleotide alpha hydrolases-like"/>
    <property type="match status" value="1"/>
</dbReference>
<dbReference type="InterPro" id="IPR020536">
    <property type="entry name" value="ThiI_AANH"/>
</dbReference>
<dbReference type="GO" id="GO:0005524">
    <property type="term" value="F:ATP binding"/>
    <property type="evidence" value="ECO:0007669"/>
    <property type="project" value="UniProtKB-KW"/>
</dbReference>
<feature type="domain" description="NFACT protein RNA binding" evidence="4">
    <location>
        <begin position="220"/>
        <end position="319"/>
    </location>
</feature>
<dbReference type="AlphaFoldDB" id="A0A523RUQ5"/>
<dbReference type="Proteomes" id="UP000316360">
    <property type="component" value="Unassembled WGS sequence"/>
</dbReference>
<accession>A0A523RUQ5</accession>
<dbReference type="PANTHER" id="PTHR11933:SF6">
    <property type="entry name" value="THIL AANH DOMAIN-CONTAINING PROTEIN"/>
    <property type="match status" value="1"/>
</dbReference>
<proteinExistence type="predicted"/>